<dbReference type="Gene3D" id="3.40.50.300">
    <property type="entry name" value="P-loop containing nucleotide triphosphate hydrolases"/>
    <property type="match status" value="1"/>
</dbReference>
<dbReference type="RefSeq" id="WP_019884388.1">
    <property type="nucleotide sequence ID" value="NZ_BMQQ01000015.1"/>
</dbReference>
<dbReference type="InterPro" id="IPR036640">
    <property type="entry name" value="ABC1_TM_sf"/>
</dbReference>
<feature type="domain" description="ABC transmembrane type-1" evidence="14">
    <location>
        <begin position="42"/>
        <end position="326"/>
    </location>
</feature>
<sequence>MNGPRAQQGEPAAKERLTPKEALTSTRAAVELAWRAAPGSTVTLLLLTVAAAGAPVAAAWLTRLVLDGLTGAGDVALLGIALGLAAVGLTAASLPPLTTYTGNRLGRRTSYRAVGRLYTVVHSFTGLATLENPRFQDRLRMAQSAGSQAIGGIVLSALRIGGGALTAVGFVGALYTVSPAMTALVVACTAPVLTAQLRLSRHRALSDWRIGLARRREMFYQTLLSSLDAAKEVRLFAAGDHLRDRMLTERRAADTEQATMDRRQLATQGGLALLAALVGGAGLVWAALGARRGELTVGDVSMFVAAVAGVQTALSGLVKSLADMHHLLLMMRHFLAVVGAGDGSADSSAGTLPLPPLRRGVEFRDVWFRYDEEHPWVLRGVNLFLPHGRAVALVGANGAGKSTLVKLLCRFYEPTRGAVLWDGVDIRQVPAAELRSRLGAVFQDYMHYDLTAAENIALGDVRALDDRPRLVAAARAAGIDRELSRLPQGYDTMLSRIYTTHEDAEPGALLSGGQWQRLALARAFLRDDPQLLILDEPNSGLDAEAEHDVHLRLLKHRQGRTSLLISHRLGAVRDADRIVVLTDGRITEEGDHSELLARNGAYARLFTLQASGYQQTTAP</sequence>
<accession>A0A918H9H3</accession>
<dbReference type="PANTHER" id="PTHR43394:SF1">
    <property type="entry name" value="ATP-BINDING CASSETTE SUB-FAMILY B MEMBER 10, MITOCHONDRIAL"/>
    <property type="match status" value="1"/>
</dbReference>
<dbReference type="PANTHER" id="PTHR43394">
    <property type="entry name" value="ATP-DEPENDENT PERMEASE MDL1, MITOCHONDRIAL"/>
    <property type="match status" value="1"/>
</dbReference>
<dbReference type="PROSITE" id="PS50929">
    <property type="entry name" value="ABC_TM1F"/>
    <property type="match status" value="1"/>
</dbReference>
<dbReference type="InterPro" id="IPR011527">
    <property type="entry name" value="ABC1_TM_dom"/>
</dbReference>
<reference evidence="15" key="2">
    <citation type="submission" date="2020-09" db="EMBL/GenBank/DDBJ databases">
        <authorList>
            <person name="Sun Q."/>
            <person name="Ohkuma M."/>
        </authorList>
    </citation>
    <scope>NUCLEOTIDE SEQUENCE</scope>
    <source>
        <strain evidence="15">JCM 3172</strain>
    </source>
</reference>
<evidence type="ECO:0000256" key="11">
    <source>
        <dbReference type="SAM" id="MobiDB-lite"/>
    </source>
</evidence>
<feature type="transmembrane region" description="Helical" evidence="12">
    <location>
        <begin position="42"/>
        <end position="62"/>
    </location>
</feature>
<dbReference type="FunFam" id="3.40.50.300:FF:000221">
    <property type="entry name" value="Multidrug ABC transporter ATP-binding protein"/>
    <property type="match status" value="1"/>
</dbReference>
<evidence type="ECO:0000313" key="16">
    <source>
        <dbReference type="Proteomes" id="UP000619486"/>
    </source>
</evidence>
<dbReference type="GO" id="GO:0015421">
    <property type="term" value="F:ABC-type oligopeptide transporter activity"/>
    <property type="evidence" value="ECO:0007669"/>
    <property type="project" value="TreeGrafter"/>
</dbReference>
<evidence type="ECO:0000256" key="1">
    <source>
        <dbReference type="ARBA" id="ARBA00004429"/>
    </source>
</evidence>
<gene>
    <name evidence="15" type="ORF">GCM10014713_41110</name>
</gene>
<organism evidence="15 16">
    <name type="scientific">Streptomyces purpureus</name>
    <dbReference type="NCBI Taxonomy" id="1951"/>
    <lineage>
        <taxon>Bacteria</taxon>
        <taxon>Bacillati</taxon>
        <taxon>Actinomycetota</taxon>
        <taxon>Actinomycetes</taxon>
        <taxon>Kitasatosporales</taxon>
        <taxon>Streptomycetaceae</taxon>
        <taxon>Streptomyces</taxon>
    </lineage>
</organism>
<evidence type="ECO:0000256" key="2">
    <source>
        <dbReference type="ARBA" id="ARBA00022448"/>
    </source>
</evidence>
<name>A0A918H9H3_9ACTN</name>
<dbReference type="GO" id="GO:0016887">
    <property type="term" value="F:ATP hydrolysis activity"/>
    <property type="evidence" value="ECO:0007669"/>
    <property type="project" value="InterPro"/>
</dbReference>
<evidence type="ECO:0000256" key="12">
    <source>
        <dbReference type="SAM" id="Phobius"/>
    </source>
</evidence>
<dbReference type="GO" id="GO:0005886">
    <property type="term" value="C:plasma membrane"/>
    <property type="evidence" value="ECO:0007669"/>
    <property type="project" value="UniProtKB-SubCell"/>
</dbReference>
<dbReference type="InterPro" id="IPR039421">
    <property type="entry name" value="Type_1_exporter"/>
</dbReference>
<keyword evidence="6" id="KW-0547">Nucleotide-binding</keyword>
<reference evidence="15" key="1">
    <citation type="journal article" date="2014" name="Int. J. Syst. Evol. Microbiol.">
        <title>Complete genome sequence of Corynebacterium casei LMG S-19264T (=DSM 44701T), isolated from a smear-ripened cheese.</title>
        <authorList>
            <consortium name="US DOE Joint Genome Institute (JGI-PGF)"/>
            <person name="Walter F."/>
            <person name="Albersmeier A."/>
            <person name="Kalinowski J."/>
            <person name="Ruckert C."/>
        </authorList>
    </citation>
    <scope>NUCLEOTIDE SEQUENCE</scope>
    <source>
        <strain evidence="15">JCM 3172</strain>
    </source>
</reference>
<dbReference type="Gene3D" id="1.20.1560.10">
    <property type="entry name" value="ABC transporter type 1, transmembrane domain"/>
    <property type="match status" value="1"/>
</dbReference>
<comment type="similarity">
    <text evidence="10">Belongs to the ABC transporter superfamily. Siderophore-Fe(3+) uptake transporter (SIUT) (TC 3.A.1.21) family.</text>
</comment>
<protein>
    <submittedName>
        <fullName evidence="15">Multidrug ABC transporter permease</fullName>
    </submittedName>
</protein>
<dbReference type="InterPro" id="IPR003439">
    <property type="entry name" value="ABC_transporter-like_ATP-bd"/>
</dbReference>
<dbReference type="SUPFAM" id="SSF90123">
    <property type="entry name" value="ABC transporter transmembrane region"/>
    <property type="match status" value="1"/>
</dbReference>
<comment type="caution">
    <text evidence="15">The sequence shown here is derived from an EMBL/GenBank/DDBJ whole genome shotgun (WGS) entry which is preliminary data.</text>
</comment>
<dbReference type="InterPro" id="IPR027417">
    <property type="entry name" value="P-loop_NTPase"/>
</dbReference>
<evidence type="ECO:0000256" key="5">
    <source>
        <dbReference type="ARBA" id="ARBA00022692"/>
    </source>
</evidence>
<proteinExistence type="inferred from homology"/>
<comment type="subcellular location">
    <subcellularLocation>
        <location evidence="1">Cell inner membrane</location>
        <topology evidence="1">Multi-pass membrane protein</topology>
    </subcellularLocation>
</comment>
<evidence type="ECO:0000256" key="7">
    <source>
        <dbReference type="ARBA" id="ARBA00022840"/>
    </source>
</evidence>
<dbReference type="GO" id="GO:0005524">
    <property type="term" value="F:ATP binding"/>
    <property type="evidence" value="ECO:0007669"/>
    <property type="project" value="UniProtKB-KW"/>
</dbReference>
<evidence type="ECO:0000313" key="15">
    <source>
        <dbReference type="EMBL" id="GGT43092.1"/>
    </source>
</evidence>
<evidence type="ECO:0000256" key="3">
    <source>
        <dbReference type="ARBA" id="ARBA00022475"/>
    </source>
</evidence>
<keyword evidence="8 12" id="KW-1133">Transmembrane helix</keyword>
<feature type="transmembrane region" description="Helical" evidence="12">
    <location>
        <begin position="270"/>
        <end position="288"/>
    </location>
</feature>
<evidence type="ECO:0000259" key="14">
    <source>
        <dbReference type="PROSITE" id="PS50929"/>
    </source>
</evidence>
<evidence type="ECO:0000256" key="4">
    <source>
        <dbReference type="ARBA" id="ARBA00022519"/>
    </source>
</evidence>
<dbReference type="SUPFAM" id="SSF52540">
    <property type="entry name" value="P-loop containing nucleoside triphosphate hydrolases"/>
    <property type="match status" value="1"/>
</dbReference>
<dbReference type="PROSITE" id="PS50893">
    <property type="entry name" value="ABC_TRANSPORTER_2"/>
    <property type="match status" value="1"/>
</dbReference>
<keyword evidence="2" id="KW-0813">Transport</keyword>
<keyword evidence="16" id="KW-1185">Reference proteome</keyword>
<keyword evidence="9 12" id="KW-0472">Membrane</keyword>
<evidence type="ECO:0000256" key="9">
    <source>
        <dbReference type="ARBA" id="ARBA00023136"/>
    </source>
</evidence>
<feature type="transmembrane region" description="Helical" evidence="12">
    <location>
        <begin position="181"/>
        <end position="199"/>
    </location>
</feature>
<keyword evidence="7" id="KW-0067">ATP-binding</keyword>
<dbReference type="InterPro" id="IPR003593">
    <property type="entry name" value="AAA+_ATPase"/>
</dbReference>
<feature type="transmembrane region" description="Helical" evidence="12">
    <location>
        <begin position="150"/>
        <end position="175"/>
    </location>
</feature>
<keyword evidence="5 12" id="KW-0812">Transmembrane</keyword>
<dbReference type="Pfam" id="PF00664">
    <property type="entry name" value="ABC_membrane"/>
    <property type="match status" value="1"/>
</dbReference>
<evidence type="ECO:0000256" key="6">
    <source>
        <dbReference type="ARBA" id="ARBA00022741"/>
    </source>
</evidence>
<dbReference type="Proteomes" id="UP000619486">
    <property type="component" value="Unassembled WGS sequence"/>
</dbReference>
<keyword evidence="3" id="KW-1003">Cell membrane</keyword>
<dbReference type="AlphaFoldDB" id="A0A918H9H3"/>
<feature type="domain" description="ABC transporter" evidence="13">
    <location>
        <begin position="361"/>
        <end position="608"/>
    </location>
</feature>
<evidence type="ECO:0000259" key="13">
    <source>
        <dbReference type="PROSITE" id="PS50893"/>
    </source>
</evidence>
<dbReference type="EMBL" id="BMQQ01000015">
    <property type="protein sequence ID" value="GGT43092.1"/>
    <property type="molecule type" value="Genomic_DNA"/>
</dbReference>
<dbReference type="InterPro" id="IPR017871">
    <property type="entry name" value="ABC_transporter-like_CS"/>
</dbReference>
<keyword evidence="4" id="KW-0997">Cell inner membrane</keyword>
<dbReference type="PROSITE" id="PS00211">
    <property type="entry name" value="ABC_TRANSPORTER_1"/>
    <property type="match status" value="1"/>
</dbReference>
<dbReference type="Pfam" id="PF00005">
    <property type="entry name" value="ABC_tran"/>
    <property type="match status" value="1"/>
</dbReference>
<evidence type="ECO:0000256" key="10">
    <source>
        <dbReference type="ARBA" id="ARBA00023455"/>
    </source>
</evidence>
<evidence type="ECO:0000256" key="8">
    <source>
        <dbReference type="ARBA" id="ARBA00022989"/>
    </source>
</evidence>
<feature type="transmembrane region" description="Helical" evidence="12">
    <location>
        <begin position="74"/>
        <end position="93"/>
    </location>
</feature>
<feature type="region of interest" description="Disordered" evidence="11">
    <location>
        <begin position="1"/>
        <end position="20"/>
    </location>
</feature>
<dbReference type="SMART" id="SM00382">
    <property type="entry name" value="AAA"/>
    <property type="match status" value="1"/>
</dbReference>